<dbReference type="AlphaFoldDB" id="A0A1G8XR77"/>
<gene>
    <name evidence="1" type="ORF">SAMN05216226_11220</name>
</gene>
<organism evidence="1 2">
    <name type="scientific">Halovenus aranensis</name>
    <dbReference type="NCBI Taxonomy" id="890420"/>
    <lineage>
        <taxon>Archaea</taxon>
        <taxon>Methanobacteriati</taxon>
        <taxon>Methanobacteriota</taxon>
        <taxon>Stenosarchaea group</taxon>
        <taxon>Halobacteria</taxon>
        <taxon>Halobacteriales</taxon>
        <taxon>Haloarculaceae</taxon>
        <taxon>Halovenus</taxon>
    </lineage>
</organism>
<keyword evidence="2" id="KW-1185">Reference proteome</keyword>
<proteinExistence type="predicted"/>
<dbReference type="Pfam" id="PF13263">
    <property type="entry name" value="PHP_C"/>
    <property type="match status" value="1"/>
</dbReference>
<dbReference type="Gene3D" id="3.20.20.140">
    <property type="entry name" value="Metal-dependent hydrolases"/>
    <property type="match status" value="1"/>
</dbReference>
<evidence type="ECO:0000313" key="1">
    <source>
        <dbReference type="EMBL" id="SDJ92684.1"/>
    </source>
</evidence>
<dbReference type="InterPro" id="IPR016195">
    <property type="entry name" value="Pol/histidinol_Pase-like"/>
</dbReference>
<name>A0A1G8XR77_9EURY</name>
<protein>
    <submittedName>
        <fullName evidence="1">Predicted metal-dependent phosphoesterase TrpH, contains PHP domain</fullName>
    </submittedName>
</protein>
<dbReference type="RefSeq" id="WP_092703485.1">
    <property type="nucleotide sequence ID" value="NZ_FNFC01000012.1"/>
</dbReference>
<sequence length="252" mass="28910">MTAAVSTRVDLHVKILDDEVVRRAKQAGLDVLVYAPHFTHLSDIRDRARRYSDEDLLVVPARECFADRWNRRRHVLVIDPDDPIPDFLTFEATMAEIDRRGETVLAPHPEFLTMSLAAEDVREYQEVFDAVEVFCPKNWWFHTRRMQSIAGELDLPTYVSSYSHLPTTIGEAWVEFERDITTAGDLAGALADGADPQCYRNDGLAHLLKRRAEFAHLSKENSWDKFARVVLEGDEPTNPSRYDDRFADDVAY</sequence>
<dbReference type="EMBL" id="FNFC01000012">
    <property type="protein sequence ID" value="SDJ92684.1"/>
    <property type="molecule type" value="Genomic_DNA"/>
</dbReference>
<evidence type="ECO:0000313" key="2">
    <source>
        <dbReference type="Proteomes" id="UP000198856"/>
    </source>
</evidence>
<accession>A0A1G8XR77</accession>
<dbReference type="Proteomes" id="UP000198856">
    <property type="component" value="Unassembled WGS sequence"/>
</dbReference>
<dbReference type="SUPFAM" id="SSF89550">
    <property type="entry name" value="PHP domain-like"/>
    <property type="match status" value="1"/>
</dbReference>
<dbReference type="OrthoDB" id="190669at2157"/>
<reference evidence="1 2" key="1">
    <citation type="submission" date="2016-10" db="EMBL/GenBank/DDBJ databases">
        <authorList>
            <person name="de Groot N.N."/>
        </authorList>
    </citation>
    <scope>NUCLEOTIDE SEQUENCE [LARGE SCALE GENOMIC DNA]</scope>
    <source>
        <strain evidence="1 2">IBRC-M10015</strain>
    </source>
</reference>
<dbReference type="STRING" id="890420.SAMN05216226_11220"/>